<dbReference type="RefSeq" id="WP_058284531.1">
    <property type="nucleotide sequence ID" value="NZ_CYSR01000004.1"/>
</dbReference>
<sequence>METNCLPKMDMSDNTTGCCPRFKPQGWDGRHLHFEKKPFVRAKTRSLLHIPLNMGTVFARVQKHIDDAGAQDPEGYLVLSRDLSQAEAEHFFAVTGRVPGEEMKEITGDFITRVFEGPYRRARDWMHDMEVAAEADGKTAGRIFMFYTTCPKCARAYGKNFVIGVAEVL</sequence>
<dbReference type="STRING" id="1396826.PHA8399_00393"/>
<reference evidence="1 2" key="1">
    <citation type="submission" date="2015-09" db="EMBL/GenBank/DDBJ databases">
        <authorList>
            <consortium name="Swine Surveillance"/>
        </authorList>
    </citation>
    <scope>NUCLEOTIDE SEQUENCE [LARGE SCALE GENOMIC DNA]</scope>
    <source>
        <strain evidence="1 2">CECT 8399</strain>
    </source>
</reference>
<protein>
    <submittedName>
        <fullName evidence="1">Uncharacterized protein</fullName>
    </submittedName>
</protein>
<dbReference type="InterPro" id="IPR046766">
    <property type="entry name" value="Bact_hydrolase"/>
</dbReference>
<evidence type="ECO:0000313" key="2">
    <source>
        <dbReference type="Proteomes" id="UP000051326"/>
    </source>
</evidence>
<proteinExistence type="predicted"/>
<evidence type="ECO:0000313" key="1">
    <source>
        <dbReference type="EMBL" id="CUH98279.1"/>
    </source>
</evidence>
<organism evidence="1 2">
    <name type="scientific">Leisingera aquaemixtae</name>
    <dbReference type="NCBI Taxonomy" id="1396826"/>
    <lineage>
        <taxon>Bacteria</taxon>
        <taxon>Pseudomonadati</taxon>
        <taxon>Pseudomonadota</taxon>
        <taxon>Alphaproteobacteria</taxon>
        <taxon>Rhodobacterales</taxon>
        <taxon>Roseobacteraceae</taxon>
        <taxon>Leisingera</taxon>
    </lineage>
</organism>
<dbReference type="Pfam" id="PF20603">
    <property type="entry name" value="Bact_hydrolase"/>
    <property type="match status" value="1"/>
</dbReference>
<gene>
    <name evidence="1" type="ORF">PHA8399_00393</name>
</gene>
<dbReference type="EMBL" id="CYSR01000004">
    <property type="protein sequence ID" value="CUH98279.1"/>
    <property type="molecule type" value="Genomic_DNA"/>
</dbReference>
<dbReference type="AlphaFoldDB" id="A0A0P1H5X0"/>
<name>A0A0P1H5X0_9RHOB</name>
<dbReference type="Proteomes" id="UP000051326">
    <property type="component" value="Unassembled WGS sequence"/>
</dbReference>
<accession>A0A0P1H5X0</accession>